<dbReference type="Pfam" id="PF05400">
    <property type="entry name" value="FliT"/>
    <property type="match status" value="1"/>
</dbReference>
<keyword evidence="3" id="KW-1005">Bacterial flagellum biogenesis</keyword>
<dbReference type="HOGENOM" id="CLU_155793_2_2_4"/>
<keyword evidence="2" id="KW-0963">Cytoplasm</keyword>
<name>A1WGX8_VEREI</name>
<keyword evidence="7" id="KW-1185">Reference proteome</keyword>
<proteinExistence type="predicted"/>
<evidence type="ECO:0000256" key="1">
    <source>
        <dbReference type="ARBA" id="ARBA00004514"/>
    </source>
</evidence>
<dbReference type="eggNOG" id="COG1516">
    <property type="taxonomic scope" value="Bacteria"/>
</dbReference>
<evidence type="ECO:0000256" key="4">
    <source>
        <dbReference type="ARBA" id="ARBA00023186"/>
    </source>
</evidence>
<keyword evidence="6" id="KW-0966">Cell projection</keyword>
<dbReference type="RefSeq" id="WP_011808896.1">
    <property type="nucleotide sequence ID" value="NC_008786.1"/>
</dbReference>
<dbReference type="OrthoDB" id="8687480at2"/>
<dbReference type="AlphaFoldDB" id="A1WGX8"/>
<keyword evidence="6" id="KW-0282">Flagellum</keyword>
<dbReference type="Gene3D" id="1.20.58.380">
    <property type="entry name" value="Flagellar protein flit"/>
    <property type="match status" value="1"/>
</dbReference>
<organism evidence="6 7">
    <name type="scientific">Verminephrobacter eiseniae (strain EF01-2)</name>
    <dbReference type="NCBI Taxonomy" id="391735"/>
    <lineage>
        <taxon>Bacteria</taxon>
        <taxon>Pseudomonadati</taxon>
        <taxon>Pseudomonadota</taxon>
        <taxon>Betaproteobacteria</taxon>
        <taxon>Burkholderiales</taxon>
        <taxon>Comamonadaceae</taxon>
        <taxon>Verminephrobacter</taxon>
    </lineage>
</organism>
<comment type="subcellular location">
    <subcellularLocation>
        <location evidence="1">Cytoplasm</location>
        <location evidence="1">Cytosol</location>
    </subcellularLocation>
</comment>
<reference evidence="7" key="1">
    <citation type="submission" date="2006-12" db="EMBL/GenBank/DDBJ databases">
        <title>Complete sequence of chromosome 1 of Verminephrobacter eiseniae EF01-2.</title>
        <authorList>
            <person name="Copeland A."/>
            <person name="Lucas S."/>
            <person name="Lapidus A."/>
            <person name="Barry K."/>
            <person name="Detter J.C."/>
            <person name="Glavina del Rio T."/>
            <person name="Dalin E."/>
            <person name="Tice H."/>
            <person name="Pitluck S."/>
            <person name="Chertkov O."/>
            <person name="Brettin T."/>
            <person name="Bruce D."/>
            <person name="Han C."/>
            <person name="Tapia R."/>
            <person name="Gilna P."/>
            <person name="Schmutz J."/>
            <person name="Larimer F."/>
            <person name="Land M."/>
            <person name="Hauser L."/>
            <person name="Kyrpides N."/>
            <person name="Kim E."/>
            <person name="Stahl D."/>
            <person name="Richardson P."/>
        </authorList>
    </citation>
    <scope>NUCLEOTIDE SEQUENCE [LARGE SCALE GENOMIC DNA]</scope>
    <source>
        <strain evidence="7">EF01-2</strain>
    </source>
</reference>
<dbReference type="GO" id="GO:0044781">
    <property type="term" value="P:bacterial-type flagellum organization"/>
    <property type="evidence" value="ECO:0007669"/>
    <property type="project" value="UniProtKB-KW"/>
</dbReference>
<sequence>MSQLMDYYKAIEDSSAGMLDAARREDWDAVLRYESACAVLIGQLRFQAQLQPLRPEQRREKSRIMQRILRNDARIRCLAEPWLARCEQLLADRLPTLH</sequence>
<dbReference type="GeneID" id="76459778"/>
<evidence type="ECO:0000256" key="5">
    <source>
        <dbReference type="ARBA" id="ARBA00093797"/>
    </source>
</evidence>
<dbReference type="Proteomes" id="UP000000374">
    <property type="component" value="Chromosome"/>
</dbReference>
<accession>A1WGX8</accession>
<gene>
    <name evidence="6" type="ordered locus">Veis_1111</name>
</gene>
<evidence type="ECO:0000313" key="6">
    <source>
        <dbReference type="EMBL" id="ABM56885.1"/>
    </source>
</evidence>
<dbReference type="EMBL" id="CP000542">
    <property type="protein sequence ID" value="ABM56885.1"/>
    <property type="molecule type" value="Genomic_DNA"/>
</dbReference>
<protein>
    <recommendedName>
        <fullName evidence="5">Flagellar protein FliT</fullName>
    </recommendedName>
</protein>
<dbReference type="STRING" id="391735.Veis_1111"/>
<keyword evidence="6" id="KW-0969">Cilium</keyword>
<evidence type="ECO:0000256" key="3">
    <source>
        <dbReference type="ARBA" id="ARBA00022795"/>
    </source>
</evidence>
<evidence type="ECO:0000313" key="7">
    <source>
        <dbReference type="Proteomes" id="UP000000374"/>
    </source>
</evidence>
<evidence type="ECO:0000256" key="2">
    <source>
        <dbReference type="ARBA" id="ARBA00022490"/>
    </source>
</evidence>
<dbReference type="KEGG" id="vei:Veis_1111"/>
<dbReference type="InterPro" id="IPR008622">
    <property type="entry name" value="FliT"/>
</dbReference>
<keyword evidence="4" id="KW-0143">Chaperone</keyword>